<dbReference type="EMBL" id="CP065714">
    <property type="protein sequence ID" value="QPT10851.1"/>
    <property type="molecule type" value="Genomic_DNA"/>
</dbReference>
<evidence type="ECO:0000313" key="3">
    <source>
        <dbReference type="EMBL" id="QPT10851.1"/>
    </source>
</evidence>
<dbReference type="Proteomes" id="UP000594836">
    <property type="component" value="Plasmid unnamed1"/>
</dbReference>
<gene>
    <name evidence="3" type="ORF">I6G38_20220</name>
</gene>
<geneLocation type="plasmid" evidence="3 4">
    <name>unnamed1</name>
</geneLocation>
<evidence type="ECO:0000259" key="2">
    <source>
        <dbReference type="PROSITE" id="PS50164"/>
    </source>
</evidence>
<proteinExistence type="predicted"/>
<dbReference type="AlphaFoldDB" id="A0A7T3E8Y9"/>
<dbReference type="Pfam" id="PF22945">
    <property type="entry name" value="LEM-3_GIY-YIG"/>
    <property type="match status" value="1"/>
</dbReference>
<feature type="domain" description="GIY-YIG" evidence="2">
    <location>
        <begin position="26"/>
        <end position="119"/>
    </location>
</feature>
<feature type="region of interest" description="Disordered" evidence="1">
    <location>
        <begin position="105"/>
        <end position="145"/>
    </location>
</feature>
<keyword evidence="3" id="KW-0614">Plasmid</keyword>
<dbReference type="CDD" id="cd10440">
    <property type="entry name" value="GIY-YIG_COG3680"/>
    <property type="match status" value="1"/>
</dbReference>
<dbReference type="PROSITE" id="PS50164">
    <property type="entry name" value="GIY_YIG"/>
    <property type="match status" value="1"/>
</dbReference>
<evidence type="ECO:0000256" key="1">
    <source>
        <dbReference type="SAM" id="MobiDB-lite"/>
    </source>
</evidence>
<dbReference type="RefSeq" id="WP_197939297.1">
    <property type="nucleotide sequence ID" value="NZ_CP065714.1"/>
</dbReference>
<evidence type="ECO:0000313" key="4">
    <source>
        <dbReference type="Proteomes" id="UP000594836"/>
    </source>
</evidence>
<organism evidence="3 4">
    <name type="scientific">Sphingomonas paucimobilis</name>
    <name type="common">Pseudomonas paucimobilis</name>
    <dbReference type="NCBI Taxonomy" id="13689"/>
    <lineage>
        <taxon>Bacteria</taxon>
        <taxon>Pseudomonadati</taxon>
        <taxon>Pseudomonadota</taxon>
        <taxon>Alphaproteobacteria</taxon>
        <taxon>Sphingomonadales</taxon>
        <taxon>Sphingomonadaceae</taxon>
        <taxon>Sphingomonas</taxon>
    </lineage>
</organism>
<reference evidence="3 4" key="1">
    <citation type="submission" date="2020-12" db="EMBL/GenBank/DDBJ databases">
        <title>FDA dAtabase for Regulatory Grade micrObial Sequences (FDA-ARGOS): Supporting development and validation of Infectious Disease Dx tests.</title>
        <authorList>
            <person name="Sproer C."/>
            <person name="Gronow S."/>
            <person name="Severitt S."/>
            <person name="Schroder I."/>
            <person name="Tallon L."/>
            <person name="Sadzewicz L."/>
            <person name="Zhao X."/>
            <person name="Boylan J."/>
            <person name="Ott S."/>
            <person name="Bowen H."/>
            <person name="Vavikolanu K."/>
            <person name="Mehta A."/>
            <person name="Aluvathingal J."/>
            <person name="Nadendla S."/>
            <person name="Lowell S."/>
            <person name="Myers T."/>
            <person name="Yan Y."/>
            <person name="Sichtig H."/>
        </authorList>
    </citation>
    <scope>NUCLEOTIDE SEQUENCE [LARGE SCALE GENOMIC DNA]</scope>
    <source>
        <strain evidence="3 4">FDAARGOS_881</strain>
        <plasmid evidence="3 4">unnamed1</plasmid>
    </source>
</reference>
<sequence>MTAWIEVLAERIEDEVAARGRLTNAGPHYVYVLCRSDGTPFYVGKGVQNRCFHHEAEARKTERLTHKLNLLRAMHRRGEAIGYCIESSFDTETEAHVRERHLIATFGRHDQGRGPLTNQTDGGEGASNPSPESRERRRQSLWGEAEDEERRAANTWFQTLCKVKSVPVKPLSRFKPERLHANRTDFAMSQRQAAALTASAVANHVLLQPGTAIPRLMIVDGIAMSIENGVGRDILSSGMATIADGATGAETLSLTPTGYRFIVSTMGQRMLEAAGVLVPSLEKN</sequence>
<name>A0A7T3E8Y9_SPHPI</name>
<accession>A0A7T3E8Y9</accession>
<protein>
    <submittedName>
        <fullName evidence="3">GIY-YIG nuclease family protein</fullName>
    </submittedName>
</protein>
<dbReference type="InterPro" id="IPR000305">
    <property type="entry name" value="GIY-YIG_endonuc"/>
</dbReference>